<keyword evidence="5" id="KW-1185">Reference proteome</keyword>
<organism evidence="4 5">
    <name type="scientific">Bizionia paragorgiae</name>
    <dbReference type="NCBI Taxonomy" id="283786"/>
    <lineage>
        <taxon>Bacteria</taxon>
        <taxon>Pseudomonadati</taxon>
        <taxon>Bacteroidota</taxon>
        <taxon>Flavobacteriia</taxon>
        <taxon>Flavobacteriales</taxon>
        <taxon>Flavobacteriaceae</taxon>
        <taxon>Bizionia</taxon>
    </lineage>
</organism>
<dbReference type="PANTHER" id="PTHR37299">
    <property type="entry name" value="TRANSCRIPTIONAL REGULATOR-RELATED"/>
    <property type="match status" value="1"/>
</dbReference>
<evidence type="ECO:0000259" key="2">
    <source>
        <dbReference type="PROSITE" id="PS50110"/>
    </source>
</evidence>
<dbReference type="InterPro" id="IPR001789">
    <property type="entry name" value="Sig_transdc_resp-reg_receiver"/>
</dbReference>
<dbReference type="Gene3D" id="2.40.50.1020">
    <property type="entry name" value="LytTr DNA-binding domain"/>
    <property type="match status" value="1"/>
</dbReference>
<dbReference type="EMBL" id="FNQK01000002">
    <property type="protein sequence ID" value="SDZ78790.1"/>
    <property type="molecule type" value="Genomic_DNA"/>
</dbReference>
<dbReference type="OrthoDB" id="2168082at2"/>
<dbReference type="RefSeq" id="WP_092131515.1">
    <property type="nucleotide sequence ID" value="NZ_FNQK01000002.1"/>
</dbReference>
<keyword evidence="1" id="KW-0597">Phosphoprotein</keyword>
<evidence type="ECO:0000256" key="1">
    <source>
        <dbReference type="PROSITE-ProRule" id="PRU00169"/>
    </source>
</evidence>
<dbReference type="SMART" id="SM00850">
    <property type="entry name" value="LytTR"/>
    <property type="match status" value="1"/>
</dbReference>
<accession>A0A1H3VVJ1</accession>
<reference evidence="4 5" key="1">
    <citation type="submission" date="2016-10" db="EMBL/GenBank/DDBJ databases">
        <authorList>
            <person name="de Groot N.N."/>
        </authorList>
    </citation>
    <scope>NUCLEOTIDE SEQUENCE [LARGE SCALE GENOMIC DNA]</scope>
    <source>
        <strain evidence="4 5">DSM 23842</strain>
    </source>
</reference>
<gene>
    <name evidence="4" type="ORF">SAMN04487990_10261</name>
</gene>
<dbReference type="AlphaFoldDB" id="A0A1H3VVJ1"/>
<dbReference type="Proteomes" id="UP000198846">
    <property type="component" value="Unassembled WGS sequence"/>
</dbReference>
<protein>
    <submittedName>
        <fullName evidence="4">Two component transcriptional regulator, LytTR family</fullName>
    </submittedName>
</protein>
<evidence type="ECO:0000313" key="4">
    <source>
        <dbReference type="EMBL" id="SDZ78790.1"/>
    </source>
</evidence>
<dbReference type="PROSITE" id="PS50930">
    <property type="entry name" value="HTH_LYTTR"/>
    <property type="match status" value="1"/>
</dbReference>
<dbReference type="GO" id="GO:0000156">
    <property type="term" value="F:phosphorelay response regulator activity"/>
    <property type="evidence" value="ECO:0007669"/>
    <property type="project" value="InterPro"/>
</dbReference>
<name>A0A1H3VVJ1_BIZPA</name>
<dbReference type="SUPFAM" id="SSF52172">
    <property type="entry name" value="CheY-like"/>
    <property type="match status" value="1"/>
</dbReference>
<dbReference type="SMART" id="SM00448">
    <property type="entry name" value="REC"/>
    <property type="match status" value="1"/>
</dbReference>
<proteinExistence type="predicted"/>
<dbReference type="InterPro" id="IPR011006">
    <property type="entry name" value="CheY-like_superfamily"/>
</dbReference>
<feature type="domain" description="HTH LytTR-type" evidence="3">
    <location>
        <begin position="142"/>
        <end position="226"/>
    </location>
</feature>
<dbReference type="PANTHER" id="PTHR37299:SF1">
    <property type="entry name" value="STAGE 0 SPORULATION PROTEIN A HOMOLOG"/>
    <property type="match status" value="1"/>
</dbReference>
<dbReference type="GO" id="GO:0003677">
    <property type="term" value="F:DNA binding"/>
    <property type="evidence" value="ECO:0007669"/>
    <property type="project" value="InterPro"/>
</dbReference>
<feature type="domain" description="Response regulatory" evidence="2">
    <location>
        <begin position="2"/>
        <end position="115"/>
    </location>
</feature>
<evidence type="ECO:0000259" key="3">
    <source>
        <dbReference type="PROSITE" id="PS50930"/>
    </source>
</evidence>
<evidence type="ECO:0000313" key="5">
    <source>
        <dbReference type="Proteomes" id="UP000198846"/>
    </source>
</evidence>
<dbReference type="PROSITE" id="PS50110">
    <property type="entry name" value="RESPONSE_REGULATORY"/>
    <property type="match status" value="1"/>
</dbReference>
<dbReference type="Gene3D" id="3.40.50.2300">
    <property type="match status" value="1"/>
</dbReference>
<dbReference type="InterPro" id="IPR007492">
    <property type="entry name" value="LytTR_DNA-bd_dom"/>
</dbReference>
<feature type="modified residue" description="4-aspartylphosphate" evidence="1">
    <location>
        <position position="55"/>
    </location>
</feature>
<sequence>MHIVVVEDEDLAADYLMSMLRDQDVIAITNITRLASVHEMVSFFSKEQPDLIFMDIHLGDGKSLEAFTQTDISVPIIFTTAYDDYAIQVFKHFTIDYLLKPFEAKNVMEALHKYTQIKTNFSFYNTAKSIEALESKTQQDRFLVNSGHHLKSIDSTEVAFFYSEGKNLFLFTNHSENYLYNDTLRDISEKLNPEVFFKVSRNYIVHINAIKEIIKHNSQKIELRLKVAHASEKPIVVSKFALKRFKTWLNW</sequence>
<dbReference type="Pfam" id="PF00072">
    <property type="entry name" value="Response_reg"/>
    <property type="match status" value="1"/>
</dbReference>
<dbReference type="Pfam" id="PF04397">
    <property type="entry name" value="LytTR"/>
    <property type="match status" value="1"/>
</dbReference>
<dbReference type="STRING" id="283786.SAMN04487990_10261"/>
<dbReference type="InterPro" id="IPR046947">
    <property type="entry name" value="LytR-like"/>
</dbReference>